<name>A0ABQ2HYN1_9MICO</name>
<gene>
    <name evidence="2" type="ORF">GCM10009721_22250</name>
</gene>
<evidence type="ECO:0000256" key="1">
    <source>
        <dbReference type="SAM" id="MobiDB-lite"/>
    </source>
</evidence>
<protein>
    <submittedName>
        <fullName evidence="2">Uncharacterized protein</fullName>
    </submittedName>
</protein>
<dbReference type="RefSeq" id="WP_030195574.1">
    <property type="nucleotide sequence ID" value="NZ_BMNZ01000004.1"/>
</dbReference>
<keyword evidence="3" id="KW-1185">Reference proteome</keyword>
<accession>A0ABQ2HYN1</accession>
<organism evidence="2 3">
    <name type="scientific">Terrabacter tumescens</name>
    <dbReference type="NCBI Taxonomy" id="60443"/>
    <lineage>
        <taxon>Bacteria</taxon>
        <taxon>Bacillati</taxon>
        <taxon>Actinomycetota</taxon>
        <taxon>Actinomycetes</taxon>
        <taxon>Micrococcales</taxon>
        <taxon>Intrasporangiaceae</taxon>
        <taxon>Terrabacter</taxon>
    </lineage>
</organism>
<dbReference type="EMBL" id="BMNZ01000004">
    <property type="protein sequence ID" value="GGM95370.1"/>
    <property type="molecule type" value="Genomic_DNA"/>
</dbReference>
<feature type="region of interest" description="Disordered" evidence="1">
    <location>
        <begin position="33"/>
        <end position="76"/>
    </location>
</feature>
<sequence>MPSARASRENLVRGVAVALITGVVTLAAACSDEDTVDTIPPPWPTRTTKPDGPPQPPTSSTTTPTSRSTVSVAGTT</sequence>
<evidence type="ECO:0000313" key="2">
    <source>
        <dbReference type="EMBL" id="GGM95370.1"/>
    </source>
</evidence>
<feature type="compositionally biased region" description="Low complexity" evidence="1">
    <location>
        <begin position="58"/>
        <end position="76"/>
    </location>
</feature>
<evidence type="ECO:0000313" key="3">
    <source>
        <dbReference type="Proteomes" id="UP000623461"/>
    </source>
</evidence>
<reference evidence="3" key="1">
    <citation type="journal article" date="2019" name="Int. J. Syst. Evol. Microbiol.">
        <title>The Global Catalogue of Microorganisms (GCM) 10K type strain sequencing project: providing services to taxonomists for standard genome sequencing and annotation.</title>
        <authorList>
            <consortium name="The Broad Institute Genomics Platform"/>
            <consortium name="The Broad Institute Genome Sequencing Center for Infectious Disease"/>
            <person name="Wu L."/>
            <person name="Ma J."/>
        </authorList>
    </citation>
    <scope>NUCLEOTIDE SEQUENCE [LARGE SCALE GENOMIC DNA]</scope>
    <source>
        <strain evidence="3">JCM 1365</strain>
    </source>
</reference>
<proteinExistence type="predicted"/>
<dbReference type="PROSITE" id="PS51257">
    <property type="entry name" value="PROKAR_LIPOPROTEIN"/>
    <property type="match status" value="1"/>
</dbReference>
<comment type="caution">
    <text evidence="2">The sequence shown here is derived from an EMBL/GenBank/DDBJ whole genome shotgun (WGS) entry which is preliminary data.</text>
</comment>
<dbReference type="Proteomes" id="UP000623461">
    <property type="component" value="Unassembled WGS sequence"/>
</dbReference>